<evidence type="ECO:0000313" key="3">
    <source>
        <dbReference type="Proteomes" id="UP000215914"/>
    </source>
</evidence>
<protein>
    <recommendedName>
        <fullName evidence="4">Zinc finger, CCHC-type</fullName>
    </recommendedName>
</protein>
<accession>A0A9K3E8L6</accession>
<dbReference type="AlphaFoldDB" id="A0A9K3E8L6"/>
<organism evidence="2 3">
    <name type="scientific">Helianthus annuus</name>
    <name type="common">Common sunflower</name>
    <dbReference type="NCBI Taxonomy" id="4232"/>
    <lineage>
        <taxon>Eukaryota</taxon>
        <taxon>Viridiplantae</taxon>
        <taxon>Streptophyta</taxon>
        <taxon>Embryophyta</taxon>
        <taxon>Tracheophyta</taxon>
        <taxon>Spermatophyta</taxon>
        <taxon>Magnoliopsida</taxon>
        <taxon>eudicotyledons</taxon>
        <taxon>Gunneridae</taxon>
        <taxon>Pentapetalae</taxon>
        <taxon>asterids</taxon>
        <taxon>campanulids</taxon>
        <taxon>Asterales</taxon>
        <taxon>Asteraceae</taxon>
        <taxon>Asteroideae</taxon>
        <taxon>Heliantheae alliance</taxon>
        <taxon>Heliantheae</taxon>
        <taxon>Helianthus</taxon>
    </lineage>
</organism>
<feature type="region of interest" description="Disordered" evidence="1">
    <location>
        <begin position="106"/>
        <end position="126"/>
    </location>
</feature>
<dbReference type="EMBL" id="MNCJ02000329">
    <property type="protein sequence ID" value="KAF5768875.1"/>
    <property type="molecule type" value="Genomic_DNA"/>
</dbReference>
<evidence type="ECO:0000256" key="1">
    <source>
        <dbReference type="SAM" id="MobiDB-lite"/>
    </source>
</evidence>
<dbReference type="Gramene" id="mRNA:HanXRQr2_Chr14g0641661">
    <property type="protein sequence ID" value="mRNA:HanXRQr2_Chr14g0641661"/>
    <property type="gene ID" value="HanXRQr2_Chr14g0641661"/>
</dbReference>
<feature type="compositionally biased region" description="Polar residues" evidence="1">
    <location>
        <begin position="147"/>
        <end position="156"/>
    </location>
</feature>
<reference evidence="2" key="2">
    <citation type="submission" date="2020-06" db="EMBL/GenBank/DDBJ databases">
        <title>Helianthus annuus Genome sequencing and assembly Release 2.</title>
        <authorList>
            <person name="Gouzy J."/>
            <person name="Langlade N."/>
            <person name="Munos S."/>
        </authorList>
    </citation>
    <scope>NUCLEOTIDE SEQUENCE</scope>
    <source>
        <tissue evidence="2">Leaves</tissue>
    </source>
</reference>
<gene>
    <name evidence="2" type="ORF">HanXRQr2_Chr14g0641661</name>
</gene>
<evidence type="ECO:0000313" key="2">
    <source>
        <dbReference type="EMBL" id="KAF5768875.1"/>
    </source>
</evidence>
<feature type="region of interest" description="Disordered" evidence="1">
    <location>
        <begin position="51"/>
        <end position="79"/>
    </location>
</feature>
<proteinExistence type="predicted"/>
<dbReference type="PANTHER" id="PTHR34222:SF88">
    <property type="entry name" value="ZINC FINGER, CCHC-TYPE"/>
    <property type="match status" value="1"/>
</dbReference>
<sequence>MGLDDDFGVIRTQILAMKPTPSLNNAYHMVAEDEQQRNMTGKKATFEAAAFQVSQNKKEQQPSKRPTEKAEKSSSMSRTEHCTFCGEDGHNKDGCFKRIGYPEWWPGKTKRETTKPKAAYAESTASPVSGLTDEQYGMFLKLFGGKTQPQDESAPQANMAGIENEELDWSG</sequence>
<dbReference type="PANTHER" id="PTHR34222">
    <property type="entry name" value="GAG_PRE-INTEGRS DOMAIN-CONTAINING PROTEIN"/>
    <property type="match status" value="1"/>
</dbReference>
<comment type="caution">
    <text evidence="2">The sequence shown here is derived from an EMBL/GenBank/DDBJ whole genome shotgun (WGS) entry which is preliminary data.</text>
</comment>
<name>A0A9K3E8L6_HELAN</name>
<feature type="region of interest" description="Disordered" evidence="1">
    <location>
        <begin position="146"/>
        <end position="171"/>
    </location>
</feature>
<reference evidence="2" key="1">
    <citation type="journal article" date="2017" name="Nature">
        <title>The sunflower genome provides insights into oil metabolism, flowering and Asterid evolution.</title>
        <authorList>
            <person name="Badouin H."/>
            <person name="Gouzy J."/>
            <person name="Grassa C.J."/>
            <person name="Murat F."/>
            <person name="Staton S.E."/>
            <person name="Cottret L."/>
            <person name="Lelandais-Briere C."/>
            <person name="Owens G.L."/>
            <person name="Carrere S."/>
            <person name="Mayjonade B."/>
            <person name="Legrand L."/>
            <person name="Gill N."/>
            <person name="Kane N.C."/>
            <person name="Bowers J.E."/>
            <person name="Hubner S."/>
            <person name="Bellec A."/>
            <person name="Berard A."/>
            <person name="Berges H."/>
            <person name="Blanchet N."/>
            <person name="Boniface M.C."/>
            <person name="Brunel D."/>
            <person name="Catrice O."/>
            <person name="Chaidir N."/>
            <person name="Claudel C."/>
            <person name="Donnadieu C."/>
            <person name="Faraut T."/>
            <person name="Fievet G."/>
            <person name="Helmstetter N."/>
            <person name="King M."/>
            <person name="Knapp S.J."/>
            <person name="Lai Z."/>
            <person name="Le Paslier M.C."/>
            <person name="Lippi Y."/>
            <person name="Lorenzon L."/>
            <person name="Mandel J.R."/>
            <person name="Marage G."/>
            <person name="Marchand G."/>
            <person name="Marquand E."/>
            <person name="Bret-Mestries E."/>
            <person name="Morien E."/>
            <person name="Nambeesan S."/>
            <person name="Nguyen T."/>
            <person name="Pegot-Espagnet P."/>
            <person name="Pouilly N."/>
            <person name="Raftis F."/>
            <person name="Sallet E."/>
            <person name="Schiex T."/>
            <person name="Thomas J."/>
            <person name="Vandecasteele C."/>
            <person name="Vares D."/>
            <person name="Vear F."/>
            <person name="Vautrin S."/>
            <person name="Crespi M."/>
            <person name="Mangin B."/>
            <person name="Burke J.M."/>
            <person name="Salse J."/>
            <person name="Munos S."/>
            <person name="Vincourt P."/>
            <person name="Rieseberg L.H."/>
            <person name="Langlade N.B."/>
        </authorList>
    </citation>
    <scope>NUCLEOTIDE SEQUENCE</scope>
    <source>
        <tissue evidence="2">Leaves</tissue>
    </source>
</reference>
<dbReference type="Proteomes" id="UP000215914">
    <property type="component" value="Unassembled WGS sequence"/>
</dbReference>
<evidence type="ECO:0008006" key="4">
    <source>
        <dbReference type="Google" id="ProtNLM"/>
    </source>
</evidence>
<keyword evidence="3" id="KW-1185">Reference proteome</keyword>
<feature type="compositionally biased region" description="Basic and acidic residues" evidence="1">
    <location>
        <begin position="56"/>
        <end position="72"/>
    </location>
</feature>